<evidence type="ECO:0000256" key="3">
    <source>
        <dbReference type="ARBA" id="ARBA00022989"/>
    </source>
</evidence>
<keyword evidence="1 5" id="KW-1003">Cell membrane</keyword>
<proteinExistence type="inferred from homology"/>
<sequence length="185" mass="20101">MIARRHAIAAVAIVVIAAAILIAMGRPPICPCGTIKLWHGAVQSAENSQHIADWYTPSHIIHGFLFYAAGWLLLRRRPVGLRLCLAILVEAGWEILENSPIIIDRYRAVTMAFGYSGDSVLNSVADIGWMTLGFLLAARLPARATIAIAIAFELLTLAIIRDNLTLNVLMLVAPVDAIRVWQAGA</sequence>
<dbReference type="GO" id="GO:0005886">
    <property type="term" value="C:plasma membrane"/>
    <property type="evidence" value="ECO:0007669"/>
    <property type="project" value="UniProtKB-SubCell"/>
</dbReference>
<reference evidence="6 7" key="1">
    <citation type="submission" date="2017-08" db="EMBL/GenBank/DDBJ databases">
        <title>Infants hospitalized years apart are colonized by the same room-sourced microbial strains.</title>
        <authorList>
            <person name="Brooks B."/>
            <person name="Olm M.R."/>
            <person name="Firek B.A."/>
            <person name="Baker R."/>
            <person name="Thomas B.C."/>
            <person name="Morowitz M.J."/>
            <person name="Banfield J.F."/>
        </authorList>
    </citation>
    <scope>NUCLEOTIDE SEQUENCE [LARGE SCALE GENOMIC DNA]</scope>
    <source>
        <strain evidence="6">S2_018_000_R2_101</strain>
    </source>
</reference>
<keyword evidence="3 5" id="KW-1133">Transmembrane helix</keyword>
<keyword evidence="4 5" id="KW-0472">Membrane</keyword>
<evidence type="ECO:0000256" key="2">
    <source>
        <dbReference type="ARBA" id="ARBA00022692"/>
    </source>
</evidence>
<evidence type="ECO:0000256" key="5">
    <source>
        <dbReference type="HAMAP-Rule" id="MF_01514"/>
    </source>
</evidence>
<comment type="caution">
    <text evidence="5">Lacks conserved residue(s) required for the propagation of feature annotation.</text>
</comment>
<dbReference type="Pfam" id="PF10755">
    <property type="entry name" value="DUF2585"/>
    <property type="match status" value="1"/>
</dbReference>
<comment type="caution">
    <text evidence="6">The sequence shown here is derived from an EMBL/GenBank/DDBJ whole genome shotgun (WGS) entry which is preliminary data.</text>
</comment>
<evidence type="ECO:0000313" key="6">
    <source>
        <dbReference type="EMBL" id="PZO90191.1"/>
    </source>
</evidence>
<evidence type="ECO:0000256" key="4">
    <source>
        <dbReference type="ARBA" id="ARBA00023136"/>
    </source>
</evidence>
<dbReference type="InterPro" id="IPR019691">
    <property type="entry name" value="DUF2585"/>
</dbReference>
<gene>
    <name evidence="6" type="ORF">DI623_07615</name>
</gene>
<accession>A0A2W5C4W4</accession>
<name>A0A2W5C4W4_9SPHN</name>
<dbReference type="EMBL" id="QFNN01000034">
    <property type="protein sequence ID" value="PZO90191.1"/>
    <property type="molecule type" value="Genomic_DNA"/>
</dbReference>
<dbReference type="NCBIfam" id="NF002099">
    <property type="entry name" value="PRK00944.1"/>
    <property type="match status" value="1"/>
</dbReference>
<comment type="subcellular location">
    <subcellularLocation>
        <location evidence="5">Cell membrane</location>
        <topology evidence="5">Multi-pass membrane protein</topology>
    </subcellularLocation>
</comment>
<dbReference type="Proteomes" id="UP000249066">
    <property type="component" value="Unassembled WGS sequence"/>
</dbReference>
<keyword evidence="2 5" id="KW-0812">Transmembrane</keyword>
<protein>
    <recommendedName>
        <fullName evidence="5">UPF0314 protein DI623_07615</fullName>
    </recommendedName>
</protein>
<comment type="similarity">
    <text evidence="5">Belongs to the UPF0314 family.</text>
</comment>
<organism evidence="6 7">
    <name type="scientific">Sphingomonas sanxanigenens</name>
    <dbReference type="NCBI Taxonomy" id="397260"/>
    <lineage>
        <taxon>Bacteria</taxon>
        <taxon>Pseudomonadati</taxon>
        <taxon>Pseudomonadota</taxon>
        <taxon>Alphaproteobacteria</taxon>
        <taxon>Sphingomonadales</taxon>
        <taxon>Sphingomonadaceae</taxon>
        <taxon>Sphingomonas</taxon>
    </lineage>
</organism>
<feature type="transmembrane region" description="Helical" evidence="5">
    <location>
        <begin position="56"/>
        <end position="74"/>
    </location>
</feature>
<evidence type="ECO:0000313" key="7">
    <source>
        <dbReference type="Proteomes" id="UP000249066"/>
    </source>
</evidence>
<dbReference type="AlphaFoldDB" id="A0A2W5C4W4"/>
<dbReference type="HAMAP" id="MF_01514">
    <property type="entry name" value="UPF0314"/>
    <property type="match status" value="1"/>
</dbReference>
<evidence type="ECO:0000256" key="1">
    <source>
        <dbReference type="ARBA" id="ARBA00022475"/>
    </source>
</evidence>